<feature type="signal peptide" evidence="1">
    <location>
        <begin position="1"/>
        <end position="27"/>
    </location>
</feature>
<reference evidence="4" key="1">
    <citation type="submission" date="2017-09" db="EMBL/GenBank/DDBJ databases">
        <title>Depth-based differentiation of microbial function through sediment-hosted aquifers and enrichment of novel symbionts in the deep terrestrial subsurface.</title>
        <authorList>
            <person name="Probst A.J."/>
            <person name="Ladd B."/>
            <person name="Jarett J.K."/>
            <person name="Geller-Mcgrath D.E."/>
            <person name="Sieber C.M.K."/>
            <person name="Emerson J.B."/>
            <person name="Anantharaman K."/>
            <person name="Thomas B.C."/>
            <person name="Malmstrom R."/>
            <person name="Stieglmeier M."/>
            <person name="Klingl A."/>
            <person name="Woyke T."/>
            <person name="Ryan C.M."/>
            <person name="Banfield J.F."/>
        </authorList>
    </citation>
    <scope>NUCLEOTIDE SEQUENCE [LARGE SCALE GENOMIC DNA]</scope>
</reference>
<dbReference type="Proteomes" id="UP000228920">
    <property type="component" value="Unassembled WGS sequence"/>
</dbReference>
<dbReference type="Pfam" id="PF01841">
    <property type="entry name" value="Transglut_core"/>
    <property type="match status" value="1"/>
</dbReference>
<evidence type="ECO:0000313" key="4">
    <source>
        <dbReference type="Proteomes" id="UP000228920"/>
    </source>
</evidence>
<dbReference type="EMBL" id="PFNL01000112">
    <property type="protein sequence ID" value="PIZ46080.1"/>
    <property type="molecule type" value="Genomic_DNA"/>
</dbReference>
<sequence length="509" mass="57459">MNVINHISCICSIGMCAIFMLSVGASVQTVEASSYNEQIDIVYHLYEDGTTVVEALINLSRQTDNTYLTEFSFDLGGKRVSSANATINGQVLTTTQSESSLSVMIPQEFGVQEELSLRLEFDLDALATHVGSVWEVFIPIASSGDDITVTRQQISVITPLSWKSLWYSSHPYERIETTETSMLTRYQLDETRQRNPLSLIYGEDQWYVVSAQYVLTNPSEQKVKQHIALIPDITGYQEMYVKSLEPMPSKLIIDSDQNWLSEYVLEAGETTSITYEAYVRLLKKSPRLVDNSESLVPYTIADTYWESNDPRILDITATMSSAKDAYDYVTSQFTYGSTRAQGDAKRLGAVLALEKKDQAVCMEFTDMTIASLRALSIPARELNGYAYVSKANGVLHPTVSDELHSWVEYYDEQQGWTSIDPTWGATTGDDYFSAFDSAHIVFVTHGISSSLPLPAGSYRLYNDTSRQVDVQVLDAAPAKMTRSWDWLDSYNYAQKPWWEKFWLWVSDLF</sequence>
<dbReference type="Gene3D" id="3.10.620.30">
    <property type="match status" value="1"/>
</dbReference>
<dbReference type="PANTHER" id="PTHR33490">
    <property type="entry name" value="BLR5614 PROTEIN-RELATED"/>
    <property type="match status" value="1"/>
</dbReference>
<gene>
    <name evidence="3" type="ORF">COY32_03935</name>
</gene>
<proteinExistence type="predicted"/>
<dbReference type="InterPro" id="IPR002931">
    <property type="entry name" value="Transglutaminase-like"/>
</dbReference>
<organism evidence="3 4">
    <name type="scientific">candidate division WWE3 bacterium CG_4_10_14_0_2_um_filter_41_14</name>
    <dbReference type="NCBI Taxonomy" id="1975072"/>
    <lineage>
        <taxon>Bacteria</taxon>
        <taxon>Katanobacteria</taxon>
    </lineage>
</organism>
<dbReference type="PANTHER" id="PTHR33490:SF6">
    <property type="entry name" value="SLL1049 PROTEIN"/>
    <property type="match status" value="1"/>
</dbReference>
<dbReference type="AlphaFoldDB" id="A0A2M7TIG5"/>
<feature type="domain" description="Transglutaminase-like" evidence="2">
    <location>
        <begin position="353"/>
        <end position="423"/>
    </location>
</feature>
<name>A0A2M7TIG5_UNCKA</name>
<evidence type="ECO:0000256" key="1">
    <source>
        <dbReference type="SAM" id="SignalP"/>
    </source>
</evidence>
<feature type="chain" id="PRO_5014967377" description="Transglutaminase-like domain-containing protein" evidence="1">
    <location>
        <begin position="28"/>
        <end position="509"/>
    </location>
</feature>
<evidence type="ECO:0000313" key="3">
    <source>
        <dbReference type="EMBL" id="PIZ46080.1"/>
    </source>
</evidence>
<evidence type="ECO:0000259" key="2">
    <source>
        <dbReference type="SMART" id="SM00460"/>
    </source>
</evidence>
<dbReference type="SUPFAM" id="SSF54001">
    <property type="entry name" value="Cysteine proteinases"/>
    <property type="match status" value="1"/>
</dbReference>
<dbReference type="SMART" id="SM00460">
    <property type="entry name" value="TGc"/>
    <property type="match status" value="1"/>
</dbReference>
<comment type="caution">
    <text evidence="3">The sequence shown here is derived from an EMBL/GenBank/DDBJ whole genome shotgun (WGS) entry which is preliminary data.</text>
</comment>
<protein>
    <recommendedName>
        <fullName evidence="2">Transglutaminase-like domain-containing protein</fullName>
    </recommendedName>
</protein>
<dbReference type="InterPro" id="IPR038765">
    <property type="entry name" value="Papain-like_cys_pep_sf"/>
</dbReference>
<keyword evidence="1" id="KW-0732">Signal</keyword>
<accession>A0A2M7TIG5</accession>